<evidence type="ECO:0000313" key="2">
    <source>
        <dbReference type="EMBL" id="OVA18124.1"/>
    </source>
</evidence>
<comment type="caution">
    <text evidence="2">The sequence shown here is derived from an EMBL/GenBank/DDBJ whole genome shotgun (WGS) entry which is preliminary data.</text>
</comment>
<evidence type="ECO:0000313" key="3">
    <source>
        <dbReference type="Proteomes" id="UP000195402"/>
    </source>
</evidence>
<gene>
    <name evidence="2" type="ORF">BVC80_1835g537</name>
</gene>
<dbReference type="FunCoup" id="A0A200R5X6">
    <property type="interactions" value="4"/>
</dbReference>
<feature type="region of interest" description="Disordered" evidence="1">
    <location>
        <begin position="1"/>
        <end position="87"/>
    </location>
</feature>
<sequence>MKQNLTHPKNSRAGEDSFIRPCEKLSNSKDSVSEVRADENLERGSKMKLFPQPITSPSRLEKFPPPLMRSLRSNGRSKSRGRSRLSPMFIRNKKVNETQEPSSPKVTCFGQVRVRRSNNQTAKKKTTTRKNRYDWIQKPLFCKCFVGKPKTNKTSRSVWERWFVFFRMGCYHQRKVEENMEESVNIESRREVETEEYKDTVDDEEEIVAARVFTPTSPPKNALLLMRSRSENYRPSSLASLFWGSPAATEDDPTKEEKEEDNPRPRTEQTLKDSTGESRTDQEIEEKLGFCEEIESSRSSTTMKSTKLEDKLVKLRRGSDLPRVLRRSKSDPARRSGELDSENYFWKRRRLGFEEQYPHS</sequence>
<dbReference type="EMBL" id="MVGT01000437">
    <property type="protein sequence ID" value="OVA18124.1"/>
    <property type="molecule type" value="Genomic_DNA"/>
</dbReference>
<reference evidence="2 3" key="1">
    <citation type="journal article" date="2017" name="Mol. Plant">
        <title>The Genome of Medicinal Plant Macleaya cordata Provides New Insights into Benzylisoquinoline Alkaloids Metabolism.</title>
        <authorList>
            <person name="Liu X."/>
            <person name="Liu Y."/>
            <person name="Huang P."/>
            <person name="Ma Y."/>
            <person name="Qing Z."/>
            <person name="Tang Q."/>
            <person name="Cao H."/>
            <person name="Cheng P."/>
            <person name="Zheng Y."/>
            <person name="Yuan Z."/>
            <person name="Zhou Y."/>
            <person name="Liu J."/>
            <person name="Tang Z."/>
            <person name="Zhuo Y."/>
            <person name="Zhang Y."/>
            <person name="Yu L."/>
            <person name="Huang J."/>
            <person name="Yang P."/>
            <person name="Peng Q."/>
            <person name="Zhang J."/>
            <person name="Jiang W."/>
            <person name="Zhang Z."/>
            <person name="Lin K."/>
            <person name="Ro D.K."/>
            <person name="Chen X."/>
            <person name="Xiong X."/>
            <person name="Shang Y."/>
            <person name="Huang S."/>
            <person name="Zeng J."/>
        </authorList>
    </citation>
    <scope>NUCLEOTIDE SEQUENCE [LARGE SCALE GENOMIC DNA]</scope>
    <source>
        <strain evidence="3">cv. BLH2017</strain>
        <tissue evidence="2">Root</tissue>
    </source>
</reference>
<dbReference type="InParanoid" id="A0A200R5X6"/>
<feature type="compositionally biased region" description="Basic and acidic residues" evidence="1">
    <location>
        <begin position="328"/>
        <end position="338"/>
    </location>
</feature>
<name>A0A200R5X6_MACCD</name>
<feature type="compositionally biased region" description="Basic and acidic residues" evidence="1">
    <location>
        <begin position="255"/>
        <end position="290"/>
    </location>
</feature>
<dbReference type="Proteomes" id="UP000195402">
    <property type="component" value="Unassembled WGS sequence"/>
</dbReference>
<feature type="compositionally biased region" description="Basic and acidic residues" evidence="1">
    <location>
        <begin position="306"/>
        <end position="320"/>
    </location>
</feature>
<feature type="region of interest" description="Disordered" evidence="1">
    <location>
        <begin position="243"/>
        <end position="341"/>
    </location>
</feature>
<keyword evidence="3" id="KW-1185">Reference proteome</keyword>
<accession>A0A200R5X6</accession>
<evidence type="ECO:0000256" key="1">
    <source>
        <dbReference type="SAM" id="MobiDB-lite"/>
    </source>
</evidence>
<protein>
    <submittedName>
        <fullName evidence="2">Uncharacterized protein</fullName>
    </submittedName>
</protein>
<dbReference type="STRING" id="56857.A0A200R5X6"/>
<organism evidence="2 3">
    <name type="scientific">Macleaya cordata</name>
    <name type="common">Five-seeded plume-poppy</name>
    <name type="synonym">Bocconia cordata</name>
    <dbReference type="NCBI Taxonomy" id="56857"/>
    <lineage>
        <taxon>Eukaryota</taxon>
        <taxon>Viridiplantae</taxon>
        <taxon>Streptophyta</taxon>
        <taxon>Embryophyta</taxon>
        <taxon>Tracheophyta</taxon>
        <taxon>Spermatophyta</taxon>
        <taxon>Magnoliopsida</taxon>
        <taxon>Ranunculales</taxon>
        <taxon>Papaveraceae</taxon>
        <taxon>Papaveroideae</taxon>
        <taxon>Macleaya</taxon>
    </lineage>
</organism>
<dbReference type="PANTHER" id="PTHR33448">
    <property type="entry name" value="CHLOROPLAST PROTEIN HCF243-RELATED"/>
    <property type="match status" value="1"/>
</dbReference>
<proteinExistence type="predicted"/>
<dbReference type="PANTHER" id="PTHR33448:SF10">
    <property type="entry name" value="PROTAMINE P1 FAMILY PROTEIN"/>
    <property type="match status" value="1"/>
</dbReference>
<dbReference type="OrthoDB" id="785861at2759"/>
<dbReference type="OMA" id="FWEENNQ"/>
<feature type="compositionally biased region" description="Basic and acidic residues" evidence="1">
    <location>
        <begin position="12"/>
        <end position="45"/>
    </location>
</feature>
<dbReference type="AlphaFoldDB" id="A0A200R5X6"/>